<proteinExistence type="predicted"/>
<dbReference type="AlphaFoldDB" id="A0A7J9HT12"/>
<feature type="non-terminal residue" evidence="1">
    <location>
        <position position="85"/>
    </location>
</feature>
<comment type="caution">
    <text evidence="1">The sequence shown here is derived from an EMBL/GenBank/DDBJ whole genome shotgun (WGS) entry which is preliminary data.</text>
</comment>
<feature type="non-terminal residue" evidence="1">
    <location>
        <position position="1"/>
    </location>
</feature>
<sequence>FIRKSLSSPLYVVVRFFLLFSHQSISLIHNHPSFESVAKLFLNPNQPLNETTHAHLEAYHKEKQGDSYLTVSLYRSISGFINRLI</sequence>
<dbReference type="Proteomes" id="UP000593560">
    <property type="component" value="Unassembled WGS sequence"/>
</dbReference>
<dbReference type="EMBL" id="JABFAD010000011">
    <property type="protein sequence ID" value="MBA0812982.1"/>
    <property type="molecule type" value="Genomic_DNA"/>
</dbReference>
<protein>
    <submittedName>
        <fullName evidence="1">Uncharacterized protein</fullName>
    </submittedName>
</protein>
<organism evidence="1 2">
    <name type="scientific">Gossypium harknessii</name>
    <dbReference type="NCBI Taxonomy" id="34285"/>
    <lineage>
        <taxon>Eukaryota</taxon>
        <taxon>Viridiplantae</taxon>
        <taxon>Streptophyta</taxon>
        <taxon>Embryophyta</taxon>
        <taxon>Tracheophyta</taxon>
        <taxon>Spermatophyta</taxon>
        <taxon>Magnoliopsida</taxon>
        <taxon>eudicotyledons</taxon>
        <taxon>Gunneridae</taxon>
        <taxon>Pentapetalae</taxon>
        <taxon>rosids</taxon>
        <taxon>malvids</taxon>
        <taxon>Malvales</taxon>
        <taxon>Malvaceae</taxon>
        <taxon>Malvoideae</taxon>
        <taxon>Gossypium</taxon>
    </lineage>
</organism>
<gene>
    <name evidence="1" type="ORF">Gohar_026882</name>
</gene>
<accession>A0A7J9HT12</accession>
<keyword evidence="2" id="KW-1185">Reference proteome</keyword>
<evidence type="ECO:0000313" key="2">
    <source>
        <dbReference type="Proteomes" id="UP000593560"/>
    </source>
</evidence>
<name>A0A7J9HT12_9ROSI</name>
<evidence type="ECO:0000313" key="1">
    <source>
        <dbReference type="EMBL" id="MBA0812982.1"/>
    </source>
</evidence>
<reference evidence="1 2" key="1">
    <citation type="journal article" date="2019" name="Genome Biol. Evol.">
        <title>Insights into the evolution of the New World diploid cottons (Gossypium, subgenus Houzingenia) based on genome sequencing.</title>
        <authorList>
            <person name="Grover C.E."/>
            <person name="Arick M.A. 2nd"/>
            <person name="Thrash A."/>
            <person name="Conover J.L."/>
            <person name="Sanders W.S."/>
            <person name="Peterson D.G."/>
            <person name="Frelichowski J.E."/>
            <person name="Scheffler J.A."/>
            <person name="Scheffler B.E."/>
            <person name="Wendel J.F."/>
        </authorList>
    </citation>
    <scope>NUCLEOTIDE SEQUENCE [LARGE SCALE GENOMIC DNA]</scope>
    <source>
        <strain evidence="1">0</strain>
        <tissue evidence="1">Leaf</tissue>
    </source>
</reference>